<dbReference type="SMART" id="SM00342">
    <property type="entry name" value="HTH_ARAC"/>
    <property type="match status" value="1"/>
</dbReference>
<dbReference type="Proteomes" id="UP000730618">
    <property type="component" value="Unassembled WGS sequence"/>
</dbReference>
<gene>
    <name evidence="3" type="primary">melR_5</name>
    <name evidence="3" type="ORF">PAECIP111802_05735</name>
</gene>
<evidence type="ECO:0000313" key="3">
    <source>
        <dbReference type="EMBL" id="CAG7654313.1"/>
    </source>
</evidence>
<dbReference type="Pfam" id="PF12833">
    <property type="entry name" value="HTH_18"/>
    <property type="match status" value="1"/>
</dbReference>
<evidence type="ECO:0000256" key="1">
    <source>
        <dbReference type="ARBA" id="ARBA00023125"/>
    </source>
</evidence>
<name>A0ABN7TTA9_9BACL</name>
<dbReference type="EMBL" id="CAJVCE010000022">
    <property type="protein sequence ID" value="CAG7654313.1"/>
    <property type="molecule type" value="Genomic_DNA"/>
</dbReference>
<dbReference type="PROSITE" id="PS01124">
    <property type="entry name" value="HTH_ARAC_FAMILY_2"/>
    <property type="match status" value="1"/>
</dbReference>
<accession>A0ABN7TTA9</accession>
<comment type="caution">
    <text evidence="3">The sequence shown here is derived from an EMBL/GenBank/DDBJ whole genome shotgun (WGS) entry which is preliminary data.</text>
</comment>
<evidence type="ECO:0000313" key="4">
    <source>
        <dbReference type="Proteomes" id="UP000730618"/>
    </source>
</evidence>
<keyword evidence="4" id="KW-1185">Reference proteome</keyword>
<reference evidence="3 4" key="1">
    <citation type="submission" date="2021-06" db="EMBL/GenBank/DDBJ databases">
        <authorList>
            <person name="Criscuolo A."/>
        </authorList>
    </citation>
    <scope>NUCLEOTIDE SEQUENCE [LARGE SCALE GENOMIC DNA]</scope>
    <source>
        <strain evidence="4">CIP 111802</strain>
    </source>
</reference>
<keyword evidence="1" id="KW-0238">DNA-binding</keyword>
<feature type="domain" description="HTH araC/xylS-type" evidence="2">
    <location>
        <begin position="178"/>
        <end position="277"/>
    </location>
</feature>
<dbReference type="PANTHER" id="PTHR43280:SF27">
    <property type="entry name" value="TRANSCRIPTIONAL REGULATOR MTLR"/>
    <property type="match status" value="1"/>
</dbReference>
<dbReference type="PANTHER" id="PTHR43280">
    <property type="entry name" value="ARAC-FAMILY TRANSCRIPTIONAL REGULATOR"/>
    <property type="match status" value="1"/>
</dbReference>
<sequence length="285" mass="33837">MKLPLPYSLFGEYYYNWPKKKKFSFHSHALYEIFYLHSGKGDFWLGDRRISLHPGDLIIMDGLTPHGPKVYADDEYVRSMFQLDPSIIRYFDKQLHGLNPLLPFEQLIHCRIRLTDEYRAEFEDMLLRLNRLYVRQDLISSSRFLMAFYDMLMFIYGRCEHLLGSTAIQASERERSVRKIVSFIEHSYAEEITLDRLEKQVYLSKQYLSKIFREATGMTIIDFLHSRRINHAKLLFSLEQASSVTDVCYEVGFKNLSHFSRLFKEQEGISPERFKKLTHQAKESN</sequence>
<proteinExistence type="predicted"/>
<protein>
    <submittedName>
        <fullName evidence="3">Melibiose operon regulatory protein</fullName>
    </submittedName>
</protein>
<evidence type="ECO:0000259" key="2">
    <source>
        <dbReference type="PROSITE" id="PS01124"/>
    </source>
</evidence>
<dbReference type="InterPro" id="IPR018060">
    <property type="entry name" value="HTH_AraC"/>
</dbReference>
<dbReference type="Pfam" id="PF07883">
    <property type="entry name" value="Cupin_2"/>
    <property type="match status" value="1"/>
</dbReference>
<organism evidence="3 4">
    <name type="scientific">Paenibacillus allorhizosphaerae</name>
    <dbReference type="NCBI Taxonomy" id="2849866"/>
    <lineage>
        <taxon>Bacteria</taxon>
        <taxon>Bacillati</taxon>
        <taxon>Bacillota</taxon>
        <taxon>Bacilli</taxon>
        <taxon>Bacillales</taxon>
        <taxon>Paenibacillaceae</taxon>
        <taxon>Paenibacillus</taxon>
    </lineage>
</organism>
<dbReference type="InterPro" id="IPR013096">
    <property type="entry name" value="Cupin_2"/>
</dbReference>
<dbReference type="RefSeq" id="WP_218101942.1">
    <property type="nucleotide sequence ID" value="NZ_CAJVCE010000022.1"/>
</dbReference>